<evidence type="ECO:0000313" key="1">
    <source>
        <dbReference type="EMBL" id="PPU06683.1"/>
    </source>
</evidence>
<sequence length="141" mass="15923">MVGGRVKSYLSLDVRLTLRRRISSDNAHRALLLTLRTDHFDWSLPAHRRRTLSGMDAAPEPTRTYLRRVPRWWAGGPCSQSPDQPLFNQRIPIVQSSFKTIEISRFSGFCQPLLIASAELRRRAAGMACEVAAEVCSVEKS</sequence>
<gene>
    <name evidence="1" type="ORF">XarjCFBP7645_19655</name>
</gene>
<dbReference type="AlphaFoldDB" id="A0A2S7ABZ6"/>
<accession>A0A2S7ABZ6</accession>
<dbReference type="EMBL" id="MIGY01000003">
    <property type="protein sequence ID" value="PPU06683.1"/>
    <property type="molecule type" value="Genomic_DNA"/>
</dbReference>
<comment type="caution">
    <text evidence="1">The sequence shown here is derived from an EMBL/GenBank/DDBJ whole genome shotgun (WGS) entry which is preliminary data.</text>
</comment>
<reference evidence="1 2" key="1">
    <citation type="submission" date="2016-08" db="EMBL/GenBank/DDBJ databases">
        <title>Evolution of the type three secretion system and type three effector repertoires in Xanthomonas.</title>
        <authorList>
            <person name="Merda D."/>
            <person name="Briand M."/>
            <person name="Bosis E."/>
            <person name="Rousseau C."/>
            <person name="Portier P."/>
            <person name="Jacques M.-A."/>
            <person name="Fischer-Le Saux M."/>
        </authorList>
    </citation>
    <scope>NUCLEOTIDE SEQUENCE [LARGE SCALE GENOMIC DNA]</scope>
    <source>
        <strain evidence="1 2">CFBP 7645</strain>
    </source>
</reference>
<evidence type="ECO:0000313" key="2">
    <source>
        <dbReference type="Proteomes" id="UP000239204"/>
    </source>
</evidence>
<proteinExistence type="predicted"/>
<dbReference type="Proteomes" id="UP000239204">
    <property type="component" value="Unassembled WGS sequence"/>
</dbReference>
<name>A0A2S7ABZ6_9XANT</name>
<protein>
    <submittedName>
        <fullName evidence="1">Uncharacterized protein</fullName>
    </submittedName>
</protein>
<organism evidence="1 2">
    <name type="scientific">Xanthomonas arboricola</name>
    <dbReference type="NCBI Taxonomy" id="56448"/>
    <lineage>
        <taxon>Bacteria</taxon>
        <taxon>Pseudomonadati</taxon>
        <taxon>Pseudomonadota</taxon>
        <taxon>Gammaproteobacteria</taxon>
        <taxon>Lysobacterales</taxon>
        <taxon>Lysobacteraceae</taxon>
        <taxon>Xanthomonas</taxon>
    </lineage>
</organism>